<dbReference type="PANTHER" id="PTHR12736">
    <property type="entry name" value="LANC-LIKE PROTEIN"/>
    <property type="match status" value="1"/>
</dbReference>
<evidence type="ECO:0000313" key="3">
    <source>
        <dbReference type="EMBL" id="THD25927.1"/>
    </source>
</evidence>
<dbReference type="AlphaFoldDB" id="A0A4E0RWI4"/>
<keyword evidence="4" id="KW-1185">Reference proteome</keyword>
<organism evidence="3 4">
    <name type="scientific">Fasciola hepatica</name>
    <name type="common">Liver fluke</name>
    <dbReference type="NCBI Taxonomy" id="6192"/>
    <lineage>
        <taxon>Eukaryota</taxon>
        <taxon>Metazoa</taxon>
        <taxon>Spiralia</taxon>
        <taxon>Lophotrochozoa</taxon>
        <taxon>Platyhelminthes</taxon>
        <taxon>Trematoda</taxon>
        <taxon>Digenea</taxon>
        <taxon>Plagiorchiida</taxon>
        <taxon>Echinostomata</taxon>
        <taxon>Echinostomatoidea</taxon>
        <taxon>Fasciolidae</taxon>
        <taxon>Fasciola</taxon>
    </lineage>
</organism>
<evidence type="ECO:0000256" key="1">
    <source>
        <dbReference type="ARBA" id="ARBA00007179"/>
    </source>
</evidence>
<dbReference type="SMART" id="SM01260">
    <property type="entry name" value="LANC_like"/>
    <property type="match status" value="1"/>
</dbReference>
<evidence type="ECO:0000256" key="2">
    <source>
        <dbReference type="PIRSR" id="PIRSR607822-1"/>
    </source>
</evidence>
<dbReference type="CDD" id="cd04794">
    <property type="entry name" value="euk_LANCL"/>
    <property type="match status" value="1"/>
</dbReference>
<dbReference type="Pfam" id="PF05147">
    <property type="entry name" value="LANC_like"/>
    <property type="match status" value="1"/>
</dbReference>
<dbReference type="PANTHER" id="PTHR12736:SF21">
    <property type="entry name" value="LANC-LIKE PROTEIN 2"/>
    <property type="match status" value="1"/>
</dbReference>
<accession>A0A4E0RWI4</accession>
<keyword evidence="2" id="KW-0862">Zinc</keyword>
<name>A0A4E0RWI4_FASHE</name>
<dbReference type="GO" id="GO:0046872">
    <property type="term" value="F:metal ion binding"/>
    <property type="evidence" value="ECO:0007669"/>
    <property type="project" value="UniProtKB-KW"/>
</dbReference>
<sequence>MVDVNDGRHFSNPFSDWSQSSAQPFELDSKWKDAVTARLNPLIEELYYQSAQLPSSDISMYTGLAGIGYFFHRLSVTDNTLFDTEKRQRAAENAQKIASRCLRHLDINRLCKNVSVFTSSVGALCLTVLSYRSDIAPSGATAASPSVEECLKQVLRAHEFAVAASSDMPNEALYGRTGYLNALVMLHSAGISVPNDIISSVVNAILSSGVRKAKQYQADGQYRALMRRTEHRDLPMPPLMFDWHDKAYLGGAHGFAGILLTLLKIHRLFPNVIQPDALEQLIIPTVHWISQLQLPSGNWPSSLGDSVARDILVHWCHGATGLIPLMIEAYKISHDESYMKRALKAGDAIWKRGLLHKGCGLCHGSAGSGYALLDLYRGTGNTVHLYRAAKFAEWCMDYGKNRTRVADRPFSLFEGLAGTLYFLVDILNPMDARFPLLSGS</sequence>
<feature type="binding site" evidence="2">
    <location>
        <position position="362"/>
    </location>
    <ligand>
        <name>Zn(2+)</name>
        <dbReference type="ChEBI" id="CHEBI:29105"/>
    </ligand>
</feature>
<dbReference type="SUPFAM" id="SSF158745">
    <property type="entry name" value="LanC-like"/>
    <property type="match status" value="1"/>
</dbReference>
<dbReference type="GO" id="GO:0031179">
    <property type="term" value="P:peptide modification"/>
    <property type="evidence" value="ECO:0007669"/>
    <property type="project" value="InterPro"/>
</dbReference>
<dbReference type="PRINTS" id="PR01950">
    <property type="entry name" value="LANCSUPER"/>
</dbReference>
<dbReference type="GO" id="GO:0005886">
    <property type="term" value="C:plasma membrane"/>
    <property type="evidence" value="ECO:0007669"/>
    <property type="project" value="TreeGrafter"/>
</dbReference>
<gene>
    <name evidence="3" type="ORF">D915_002856</name>
</gene>
<protein>
    <submittedName>
        <fullName evidence="3">LanC protein 1</fullName>
    </submittedName>
</protein>
<dbReference type="PRINTS" id="PR01951">
    <property type="entry name" value="LANCEUKARYTE"/>
</dbReference>
<evidence type="ECO:0000313" key="4">
    <source>
        <dbReference type="Proteomes" id="UP000230066"/>
    </source>
</evidence>
<dbReference type="Gene3D" id="1.50.10.10">
    <property type="match status" value="1"/>
</dbReference>
<dbReference type="InterPro" id="IPR012341">
    <property type="entry name" value="6hp_glycosidase-like_sf"/>
</dbReference>
<dbReference type="GO" id="GO:0005975">
    <property type="term" value="P:carbohydrate metabolic process"/>
    <property type="evidence" value="ECO:0007669"/>
    <property type="project" value="InterPro"/>
</dbReference>
<feature type="binding site" evidence="2">
    <location>
        <position position="363"/>
    </location>
    <ligand>
        <name>Zn(2+)</name>
        <dbReference type="ChEBI" id="CHEBI:29105"/>
    </ligand>
</feature>
<comment type="caution">
    <text evidence="3">The sequence shown here is derived from an EMBL/GenBank/DDBJ whole genome shotgun (WGS) entry which is preliminary data.</text>
</comment>
<reference evidence="3" key="1">
    <citation type="submission" date="2019-03" db="EMBL/GenBank/DDBJ databases">
        <title>Improved annotation for the trematode Fasciola hepatica.</title>
        <authorList>
            <person name="Choi Y.-J."/>
            <person name="Martin J."/>
            <person name="Mitreva M."/>
        </authorList>
    </citation>
    <scope>NUCLEOTIDE SEQUENCE [LARGE SCALE GENOMIC DNA]</scope>
</reference>
<dbReference type="Proteomes" id="UP000230066">
    <property type="component" value="Unassembled WGS sequence"/>
</dbReference>
<keyword evidence="2" id="KW-0479">Metal-binding</keyword>
<dbReference type="EMBL" id="JXXN02000933">
    <property type="protein sequence ID" value="THD25927.1"/>
    <property type="molecule type" value="Genomic_DNA"/>
</dbReference>
<dbReference type="InterPro" id="IPR007822">
    <property type="entry name" value="LANC-like"/>
</dbReference>
<feature type="binding site" evidence="2">
    <location>
        <position position="316"/>
    </location>
    <ligand>
        <name>Zn(2+)</name>
        <dbReference type="ChEBI" id="CHEBI:29105"/>
    </ligand>
</feature>
<proteinExistence type="inferred from homology"/>
<dbReference type="InterPro" id="IPR020464">
    <property type="entry name" value="LanC-like_prot_euk"/>
</dbReference>
<comment type="similarity">
    <text evidence="1">Belongs to the LanC-like protein family.</text>
</comment>